<dbReference type="EMBL" id="JACHIA010000027">
    <property type="protein sequence ID" value="MBB6073662.1"/>
    <property type="molecule type" value="Genomic_DNA"/>
</dbReference>
<feature type="transmembrane region" description="Helical" evidence="6">
    <location>
        <begin position="195"/>
        <end position="217"/>
    </location>
</feature>
<evidence type="ECO:0000313" key="7">
    <source>
        <dbReference type="EMBL" id="MBB6073662.1"/>
    </source>
</evidence>
<feature type="transmembrane region" description="Helical" evidence="6">
    <location>
        <begin position="130"/>
        <end position="151"/>
    </location>
</feature>
<dbReference type="AlphaFoldDB" id="A0A841H6X8"/>
<feature type="transmembrane region" description="Helical" evidence="6">
    <location>
        <begin position="247"/>
        <end position="266"/>
    </location>
</feature>
<keyword evidence="8" id="KW-1185">Reference proteome</keyword>
<feature type="transmembrane region" description="Helical" evidence="6">
    <location>
        <begin position="28"/>
        <end position="46"/>
    </location>
</feature>
<evidence type="ECO:0000256" key="6">
    <source>
        <dbReference type="SAM" id="Phobius"/>
    </source>
</evidence>
<keyword evidence="3 6" id="KW-0812">Transmembrane</keyword>
<comment type="subcellular location">
    <subcellularLocation>
        <location evidence="1">Cell membrane</location>
        <topology evidence="1">Multi-pass membrane protein</topology>
    </subcellularLocation>
</comment>
<evidence type="ECO:0000256" key="1">
    <source>
        <dbReference type="ARBA" id="ARBA00004651"/>
    </source>
</evidence>
<reference evidence="7 8" key="1">
    <citation type="submission" date="2020-08" db="EMBL/GenBank/DDBJ databases">
        <title>Genomic Encyclopedia of Type Strains, Phase IV (KMG-IV): sequencing the most valuable type-strain genomes for metagenomic binning, comparative biology and taxonomic classification.</title>
        <authorList>
            <person name="Goeker M."/>
        </authorList>
    </citation>
    <scope>NUCLEOTIDE SEQUENCE [LARGE SCALE GENOMIC DNA]</scope>
    <source>
        <strain evidence="7 8">DSM 29007</strain>
    </source>
</reference>
<dbReference type="GO" id="GO:0005886">
    <property type="term" value="C:plasma membrane"/>
    <property type="evidence" value="ECO:0007669"/>
    <property type="project" value="UniProtKB-SubCell"/>
</dbReference>
<accession>A0A841H6X8</accession>
<feature type="transmembrane region" description="Helical" evidence="6">
    <location>
        <begin position="58"/>
        <end position="79"/>
    </location>
</feature>
<sequence>MQSAVLGLALLHGGETFSWSEWKVYPSFMAGWLLLGGAYFLAIGPLRHRFAGASPVSARKVASFTAGLLMMFASLQGPLHELSDYFLFSAHMVQHLVLILMMPPFLLYGTPDWMLRPLVRRRWGYLAARAITFPLIAFALNNIIFLAWHFPGPYDLMMRNHNVHITMHLMIMVTGTIMWWPVMSPLPELPRVAPVLQMVYLFLVGIPMMVSAALITFSQSELYSWYVEAPRLISSLSALEDQRLGGVIMWVPGGLTLWLAITAVYFRWTNRERIEDEAVTLSQPRVNRAGLVVPPVTGVR</sequence>
<evidence type="ECO:0000256" key="4">
    <source>
        <dbReference type="ARBA" id="ARBA00022989"/>
    </source>
</evidence>
<evidence type="ECO:0000256" key="5">
    <source>
        <dbReference type="ARBA" id="ARBA00023136"/>
    </source>
</evidence>
<dbReference type="Pfam" id="PF09678">
    <property type="entry name" value="Caa3_CtaG"/>
    <property type="match status" value="1"/>
</dbReference>
<organism evidence="7 8">
    <name type="scientific">Longimicrobium terrae</name>
    <dbReference type="NCBI Taxonomy" id="1639882"/>
    <lineage>
        <taxon>Bacteria</taxon>
        <taxon>Pseudomonadati</taxon>
        <taxon>Gemmatimonadota</taxon>
        <taxon>Longimicrobiia</taxon>
        <taxon>Longimicrobiales</taxon>
        <taxon>Longimicrobiaceae</taxon>
        <taxon>Longimicrobium</taxon>
    </lineage>
</organism>
<feature type="transmembrane region" description="Helical" evidence="6">
    <location>
        <begin position="163"/>
        <end position="183"/>
    </location>
</feature>
<keyword evidence="5 6" id="KW-0472">Membrane</keyword>
<dbReference type="Proteomes" id="UP000582837">
    <property type="component" value="Unassembled WGS sequence"/>
</dbReference>
<comment type="caution">
    <text evidence="7">The sequence shown here is derived from an EMBL/GenBank/DDBJ whole genome shotgun (WGS) entry which is preliminary data.</text>
</comment>
<proteinExistence type="predicted"/>
<dbReference type="InterPro" id="IPR019108">
    <property type="entry name" value="Caa3_assmbl_CtaG-rel"/>
</dbReference>
<evidence type="ECO:0000313" key="8">
    <source>
        <dbReference type="Proteomes" id="UP000582837"/>
    </source>
</evidence>
<feature type="transmembrane region" description="Helical" evidence="6">
    <location>
        <begin position="85"/>
        <end position="109"/>
    </location>
</feature>
<dbReference type="RefSeq" id="WP_170035250.1">
    <property type="nucleotide sequence ID" value="NZ_JABDTL010000001.1"/>
</dbReference>
<gene>
    <name evidence="7" type="ORF">HNQ61_005333</name>
</gene>
<protein>
    <submittedName>
        <fullName evidence="7">Putative membrane protein</fullName>
    </submittedName>
</protein>
<keyword evidence="2" id="KW-1003">Cell membrane</keyword>
<name>A0A841H6X8_9BACT</name>
<evidence type="ECO:0000256" key="2">
    <source>
        <dbReference type="ARBA" id="ARBA00022475"/>
    </source>
</evidence>
<keyword evidence="4 6" id="KW-1133">Transmembrane helix</keyword>
<evidence type="ECO:0000256" key="3">
    <source>
        <dbReference type="ARBA" id="ARBA00022692"/>
    </source>
</evidence>